<dbReference type="EMBL" id="WJQU01002419">
    <property type="protein sequence ID" value="KAJ6632884.1"/>
    <property type="molecule type" value="Genomic_DNA"/>
</dbReference>
<gene>
    <name evidence="1" type="ORF">Bhyg_16152</name>
</gene>
<evidence type="ECO:0000313" key="1">
    <source>
        <dbReference type="EMBL" id="KAJ6632884.1"/>
    </source>
</evidence>
<proteinExistence type="predicted"/>
<protein>
    <submittedName>
        <fullName evidence="1">Uncharacterized protein</fullName>
    </submittedName>
</protein>
<comment type="caution">
    <text evidence="1">The sequence shown here is derived from an EMBL/GenBank/DDBJ whole genome shotgun (WGS) entry which is preliminary data.</text>
</comment>
<evidence type="ECO:0000313" key="2">
    <source>
        <dbReference type="Proteomes" id="UP001151699"/>
    </source>
</evidence>
<dbReference type="Proteomes" id="UP001151699">
    <property type="component" value="Unassembled WGS sequence"/>
</dbReference>
<feature type="non-terminal residue" evidence="1">
    <location>
        <position position="234"/>
    </location>
</feature>
<name>A0A9Q0MKM4_9DIPT</name>
<organism evidence="1 2">
    <name type="scientific">Pseudolycoriella hygida</name>
    <dbReference type="NCBI Taxonomy" id="35572"/>
    <lineage>
        <taxon>Eukaryota</taxon>
        <taxon>Metazoa</taxon>
        <taxon>Ecdysozoa</taxon>
        <taxon>Arthropoda</taxon>
        <taxon>Hexapoda</taxon>
        <taxon>Insecta</taxon>
        <taxon>Pterygota</taxon>
        <taxon>Neoptera</taxon>
        <taxon>Endopterygota</taxon>
        <taxon>Diptera</taxon>
        <taxon>Nematocera</taxon>
        <taxon>Sciaroidea</taxon>
        <taxon>Sciaridae</taxon>
        <taxon>Pseudolycoriella</taxon>
    </lineage>
</organism>
<accession>A0A9Q0MKM4</accession>
<sequence>LNVSPKTVVSQKHGDSRIELIASHVRKSKGVQAHHVRRIHRKECKLIMSVVSSKRALLRSTLRAKKCSSLCPKYPQNVFCFVQPCVVNPCGPNEICCDDYSKGCDRHCFGCPTYPVKVNCFAQPCAVNPCAANEICCDDYSVGCNLKKPSSPSCPSYPVNVNCFVQPCAVNPCGPNEICCDDYSKGCDRHCFGCPAYPVKVNCFAQPCAVNPCAANEICCDDYSVGCNRHCFPK</sequence>
<keyword evidence="2" id="KW-1185">Reference proteome</keyword>
<dbReference type="AlphaFoldDB" id="A0A9Q0MKM4"/>
<reference evidence="1" key="1">
    <citation type="submission" date="2022-07" db="EMBL/GenBank/DDBJ databases">
        <authorList>
            <person name="Trinca V."/>
            <person name="Uliana J.V.C."/>
            <person name="Torres T.T."/>
            <person name="Ward R.J."/>
            <person name="Monesi N."/>
        </authorList>
    </citation>
    <scope>NUCLEOTIDE SEQUENCE</scope>
    <source>
        <strain evidence="1">HSMRA1968</strain>
        <tissue evidence="1">Whole embryos</tissue>
    </source>
</reference>